<dbReference type="AlphaFoldDB" id="A0A4U0USG5"/>
<feature type="domain" description="U3 small nucleolar RNA-associated protein 15 C-terminal" evidence="8">
    <location>
        <begin position="707"/>
        <end position="861"/>
    </location>
</feature>
<evidence type="ECO:0000256" key="2">
    <source>
        <dbReference type="ARBA" id="ARBA00022552"/>
    </source>
</evidence>
<feature type="compositionally biased region" description="Low complexity" evidence="7">
    <location>
        <begin position="51"/>
        <end position="64"/>
    </location>
</feature>
<sequence length="865" mass="94805">MAPSKKSKTKKAKGATTKTKSIPISPSTKLAAVPKPKKAKSTTIESKKSAVKASAKPAASPKPTKSTRRGKSEGKPSKSTVSSVQEKETCGIDLNQSTSPIPTPKSANDGTEEPDHWCGTAQIEHDHYLAEQKVTDMYRHWAEAELKYAEAAEVLLEVIARSGLEVLRAGKLDALETLLENASANANKEGSPAMAAATKSVKKPRAPANKNKRTTAKRAKKASKPKAKKGGRSKAARATKTKEPSVKTTSAKKPKRTTIAEKTRAAKLQYGGQIRPWVMSRMQTRPGMVLKDPVEMAKWVEWRKSVVLENVAFKVSTGKIDEPATLDLLAKRQEAEHVPDQAYWKTFKNQLLLPSPHDSGVTSISIPDHNPVGAQADTFAVTSGGRVQIYSAKTRKLVKNISRFGVDDTARSGVLRRDGRILLAGGDSGIVQAFDTGSRAILRQWRGEHAHKQAVHVVRWNPIILTDLMSASDDRTVRVWDLTDDVAKWTGIGHEDYVRSACYLPGQDGMIATGSYDQTVRLWDTRSPGNDRPAMSFKHAAPIEDLIPLTNSVLASAAGNEVTILDLIAGKAQHIIRSHQKTVTSLSTGQDTSRLLTGGLDGHVKVHNTTSWEVVAGFKYPSPILSLAVVSTGQQVIDREDRHLAVGLQTGLLSIRTRIAGAEKVKAREKTKRMDALIAGEGDAYERAQRKKDTRQGIRARDRGKDFRGEGADIIITGNERTRTKPLRPWQRSLRSGKYALALDEVLAGDPYSNEDMLTLVTALRHRSALRTAVSNRSPENLVPLLKWILKYINHARHVSLIYDVVLLLLDAYGEKMEEWLANEDDTGKEVLFLVKRLARRVRKGAYYASQAQGTLGMIGLMEVG</sequence>
<dbReference type="STRING" id="329885.A0A4U0USG5"/>
<dbReference type="EMBL" id="NAJP01000045">
    <property type="protein sequence ID" value="TKA38372.1"/>
    <property type="molecule type" value="Genomic_DNA"/>
</dbReference>
<keyword evidence="4" id="KW-0677">Repeat</keyword>
<dbReference type="PROSITE" id="PS50082">
    <property type="entry name" value="WD_REPEATS_2"/>
    <property type="match status" value="3"/>
</dbReference>
<comment type="caution">
    <text evidence="9">The sequence shown here is derived from an EMBL/GenBank/DDBJ whole genome shotgun (WGS) entry which is preliminary data.</text>
</comment>
<comment type="subcellular location">
    <subcellularLocation>
        <location evidence="1">Nucleus</location>
        <location evidence="1">Nucleolus</location>
    </subcellularLocation>
</comment>
<gene>
    <name evidence="9" type="ORF">B0A54_10663</name>
</gene>
<feature type="repeat" description="WD" evidence="6">
    <location>
        <begin position="448"/>
        <end position="482"/>
    </location>
</feature>
<dbReference type="PROSITE" id="PS00678">
    <property type="entry name" value="WD_REPEATS_1"/>
    <property type="match status" value="2"/>
</dbReference>
<reference evidence="9 10" key="1">
    <citation type="submission" date="2017-03" db="EMBL/GenBank/DDBJ databases">
        <title>Genomes of endolithic fungi from Antarctica.</title>
        <authorList>
            <person name="Coleine C."/>
            <person name="Masonjones S."/>
            <person name="Stajich J.E."/>
        </authorList>
    </citation>
    <scope>NUCLEOTIDE SEQUENCE [LARGE SCALE GENOMIC DNA]</scope>
    <source>
        <strain evidence="9 10">CCFEE 5311</strain>
    </source>
</reference>
<name>A0A4U0USG5_9PEZI</name>
<proteinExistence type="predicted"/>
<dbReference type="GO" id="GO:0006364">
    <property type="term" value="P:rRNA processing"/>
    <property type="evidence" value="ECO:0007669"/>
    <property type="project" value="UniProtKB-KW"/>
</dbReference>
<dbReference type="InterPro" id="IPR001680">
    <property type="entry name" value="WD40_rpt"/>
</dbReference>
<evidence type="ECO:0000313" key="9">
    <source>
        <dbReference type="EMBL" id="TKA38372.1"/>
    </source>
</evidence>
<feature type="compositionally biased region" description="Polar residues" evidence="7">
    <location>
        <begin position="94"/>
        <end position="109"/>
    </location>
</feature>
<keyword evidence="3 6" id="KW-0853">WD repeat</keyword>
<evidence type="ECO:0000256" key="7">
    <source>
        <dbReference type="SAM" id="MobiDB-lite"/>
    </source>
</evidence>
<dbReference type="InterPro" id="IPR036322">
    <property type="entry name" value="WD40_repeat_dom_sf"/>
</dbReference>
<feature type="region of interest" description="Disordered" evidence="7">
    <location>
        <begin position="1"/>
        <end position="119"/>
    </location>
</feature>
<dbReference type="PANTHER" id="PTHR19924">
    <property type="entry name" value="UTP15 U3 SMALL NUCLEOLAR RNA-ASSOCIATED PROTEIN 15 FAMILY MEMBER"/>
    <property type="match status" value="1"/>
</dbReference>
<evidence type="ECO:0000256" key="5">
    <source>
        <dbReference type="ARBA" id="ARBA00023242"/>
    </source>
</evidence>
<dbReference type="PANTHER" id="PTHR19924:SF26">
    <property type="entry name" value="U3 SMALL NUCLEOLAR RNA-ASSOCIATED PROTEIN 15 HOMOLOG"/>
    <property type="match status" value="1"/>
</dbReference>
<dbReference type="InterPro" id="IPR015943">
    <property type="entry name" value="WD40/YVTN_repeat-like_dom_sf"/>
</dbReference>
<dbReference type="Gene3D" id="2.130.10.10">
    <property type="entry name" value="YVTN repeat-like/Quinoprotein amine dehydrogenase"/>
    <property type="match status" value="2"/>
</dbReference>
<feature type="compositionally biased region" description="Basic residues" evidence="7">
    <location>
        <begin position="1"/>
        <end position="13"/>
    </location>
</feature>
<evidence type="ECO:0000256" key="3">
    <source>
        <dbReference type="ARBA" id="ARBA00022574"/>
    </source>
</evidence>
<evidence type="ECO:0000256" key="1">
    <source>
        <dbReference type="ARBA" id="ARBA00004604"/>
    </source>
</evidence>
<keyword evidence="5" id="KW-0539">Nucleus</keyword>
<evidence type="ECO:0000259" key="8">
    <source>
        <dbReference type="Pfam" id="PF09384"/>
    </source>
</evidence>
<dbReference type="SMART" id="SM00320">
    <property type="entry name" value="WD40"/>
    <property type="match status" value="6"/>
</dbReference>
<dbReference type="Proteomes" id="UP000310066">
    <property type="component" value="Unassembled WGS sequence"/>
</dbReference>
<dbReference type="InterPro" id="IPR019775">
    <property type="entry name" value="WD40_repeat_CS"/>
</dbReference>
<evidence type="ECO:0000256" key="6">
    <source>
        <dbReference type="PROSITE-ProRule" id="PRU00221"/>
    </source>
</evidence>
<feature type="region of interest" description="Disordered" evidence="7">
    <location>
        <begin position="186"/>
        <end position="263"/>
    </location>
</feature>
<dbReference type="InterPro" id="IPR020472">
    <property type="entry name" value="WD40_PAC1"/>
</dbReference>
<feature type="repeat" description="WD" evidence="6">
    <location>
        <begin position="491"/>
        <end position="527"/>
    </location>
</feature>
<organism evidence="9 10">
    <name type="scientific">Friedmanniomyces endolithicus</name>
    <dbReference type="NCBI Taxonomy" id="329885"/>
    <lineage>
        <taxon>Eukaryota</taxon>
        <taxon>Fungi</taxon>
        <taxon>Dikarya</taxon>
        <taxon>Ascomycota</taxon>
        <taxon>Pezizomycotina</taxon>
        <taxon>Dothideomycetes</taxon>
        <taxon>Dothideomycetidae</taxon>
        <taxon>Mycosphaerellales</taxon>
        <taxon>Teratosphaeriaceae</taxon>
        <taxon>Friedmanniomyces</taxon>
    </lineage>
</organism>
<dbReference type="PROSITE" id="PS50294">
    <property type="entry name" value="WD_REPEATS_REGION"/>
    <property type="match status" value="2"/>
</dbReference>
<keyword evidence="2" id="KW-0698">rRNA processing</keyword>
<protein>
    <recommendedName>
        <fullName evidence="8">U3 small nucleolar RNA-associated protein 15 C-terminal domain-containing protein</fullName>
    </recommendedName>
</protein>
<feature type="repeat" description="WD" evidence="6">
    <location>
        <begin position="576"/>
        <end position="617"/>
    </location>
</feature>
<dbReference type="GO" id="GO:0005730">
    <property type="term" value="C:nucleolus"/>
    <property type="evidence" value="ECO:0007669"/>
    <property type="project" value="UniProtKB-SubCell"/>
</dbReference>
<dbReference type="PRINTS" id="PR00320">
    <property type="entry name" value="GPROTEINBRPT"/>
</dbReference>
<dbReference type="SUPFAM" id="SSF50978">
    <property type="entry name" value="WD40 repeat-like"/>
    <property type="match status" value="1"/>
</dbReference>
<dbReference type="InterPro" id="IPR018983">
    <property type="entry name" value="U3_snoRNA-assocProt_15_C"/>
</dbReference>
<dbReference type="GO" id="GO:0045943">
    <property type="term" value="P:positive regulation of transcription by RNA polymerase I"/>
    <property type="evidence" value="ECO:0007669"/>
    <property type="project" value="TreeGrafter"/>
</dbReference>
<dbReference type="OrthoDB" id="431715at2759"/>
<dbReference type="Pfam" id="PF00400">
    <property type="entry name" value="WD40"/>
    <property type="match status" value="3"/>
</dbReference>
<dbReference type="Pfam" id="PF09384">
    <property type="entry name" value="UTP15_C"/>
    <property type="match status" value="1"/>
</dbReference>
<feature type="compositionally biased region" description="Basic residues" evidence="7">
    <location>
        <begin position="200"/>
        <end position="239"/>
    </location>
</feature>
<accession>A0A4U0USG5</accession>
<evidence type="ECO:0000256" key="4">
    <source>
        <dbReference type="ARBA" id="ARBA00022737"/>
    </source>
</evidence>
<evidence type="ECO:0000313" key="10">
    <source>
        <dbReference type="Proteomes" id="UP000310066"/>
    </source>
</evidence>